<gene>
    <name evidence="1" type="ORF">SDC9_195989</name>
</gene>
<organism evidence="1">
    <name type="scientific">bioreactor metagenome</name>
    <dbReference type="NCBI Taxonomy" id="1076179"/>
    <lineage>
        <taxon>unclassified sequences</taxon>
        <taxon>metagenomes</taxon>
        <taxon>ecological metagenomes</taxon>
    </lineage>
</organism>
<name>A0A645IC20_9ZZZZ</name>
<proteinExistence type="predicted"/>
<protein>
    <recommendedName>
        <fullName evidence="2">FdrA domain protein</fullName>
    </recommendedName>
</protein>
<dbReference type="Gene3D" id="3.40.50.720">
    <property type="entry name" value="NAD(P)-binding Rossmann-like Domain"/>
    <property type="match status" value="1"/>
</dbReference>
<dbReference type="EMBL" id="VSSQ01110656">
    <property type="protein sequence ID" value="MPN48382.1"/>
    <property type="molecule type" value="Genomic_DNA"/>
</dbReference>
<accession>A0A645IC20</accession>
<comment type="caution">
    <text evidence="1">The sequence shown here is derived from an EMBL/GenBank/DDBJ whole genome shotgun (WGS) entry which is preliminary data.</text>
</comment>
<evidence type="ECO:0008006" key="2">
    <source>
        <dbReference type="Google" id="ProtNLM"/>
    </source>
</evidence>
<evidence type="ECO:0000313" key="1">
    <source>
        <dbReference type="EMBL" id="MPN48382.1"/>
    </source>
</evidence>
<dbReference type="AlphaFoldDB" id="A0A645IC20"/>
<reference evidence="1" key="1">
    <citation type="submission" date="2019-08" db="EMBL/GenBank/DDBJ databases">
        <authorList>
            <person name="Kucharzyk K."/>
            <person name="Murdoch R.W."/>
            <person name="Higgins S."/>
            <person name="Loffler F."/>
        </authorList>
    </citation>
    <scope>NUCLEOTIDE SEQUENCE</scope>
</reference>
<sequence>MKRVNDIFGKELKVLNIGLEQFCEDLKDQNVTAVQMDWRPPAGGDSEAADLLAALLG</sequence>